<proteinExistence type="predicted"/>
<protein>
    <submittedName>
        <fullName evidence="1">Uncharacterized protein</fullName>
    </submittedName>
</protein>
<reference evidence="1 2" key="1">
    <citation type="submission" date="2011-08" db="EMBL/GenBank/DDBJ databases">
        <title>The Genome Sequence of Clostridium orbiscindens 1_3_50AFAA.</title>
        <authorList>
            <consortium name="The Broad Institute Genome Sequencing Platform"/>
            <person name="Earl A."/>
            <person name="Ward D."/>
            <person name="Feldgarden M."/>
            <person name="Gevers D."/>
            <person name="Daigneault M."/>
            <person name="Strauss J."/>
            <person name="Allen-Vercoe E."/>
            <person name="Young S.K."/>
            <person name="Zeng Q."/>
            <person name="Gargeya S."/>
            <person name="Fitzgerald M."/>
            <person name="Haas B."/>
            <person name="Abouelleil A."/>
            <person name="Alvarado L."/>
            <person name="Arachchi H.M."/>
            <person name="Berlin A."/>
            <person name="Brown A."/>
            <person name="Chapman S.B."/>
            <person name="Chen Z."/>
            <person name="Dunbar C."/>
            <person name="Freedman E."/>
            <person name="Gearin G."/>
            <person name="Gellesch M."/>
            <person name="Goldberg J."/>
            <person name="Griggs A."/>
            <person name="Gujja S."/>
            <person name="Heiman D."/>
            <person name="Howarth C."/>
            <person name="Larson L."/>
            <person name="Lui A."/>
            <person name="MacDonald P.J.P."/>
            <person name="Montmayeur A."/>
            <person name="Murphy C."/>
            <person name="Neiman D."/>
            <person name="Pearson M."/>
            <person name="Priest M."/>
            <person name="Roberts A."/>
            <person name="Saif S."/>
            <person name="Shea T."/>
            <person name="Shenoy N."/>
            <person name="Sisk P."/>
            <person name="Stolte C."/>
            <person name="Sykes S."/>
            <person name="Wortman J."/>
            <person name="Nusbaum C."/>
            <person name="Birren B."/>
        </authorList>
    </citation>
    <scope>NUCLEOTIDE SEQUENCE [LARGE SCALE GENOMIC DNA]</scope>
    <source>
        <strain evidence="1 2">1_3_50AFAA</strain>
    </source>
</reference>
<dbReference type="PATRIC" id="fig|742738.3.peg.4294"/>
<evidence type="ECO:0000313" key="2">
    <source>
        <dbReference type="Proteomes" id="UP000029585"/>
    </source>
</evidence>
<keyword evidence="2" id="KW-1185">Reference proteome</keyword>
<dbReference type="EMBL" id="ADLO01000134">
    <property type="protein sequence ID" value="KGF52007.1"/>
    <property type="molecule type" value="Genomic_DNA"/>
</dbReference>
<organism evidence="1 2">
    <name type="scientific">Flavonifractor plautii 1_3_50AFAA</name>
    <dbReference type="NCBI Taxonomy" id="742738"/>
    <lineage>
        <taxon>Bacteria</taxon>
        <taxon>Bacillati</taxon>
        <taxon>Bacillota</taxon>
        <taxon>Clostridia</taxon>
        <taxon>Eubacteriales</taxon>
        <taxon>Oscillospiraceae</taxon>
        <taxon>Flavonifractor</taxon>
    </lineage>
</organism>
<comment type="caution">
    <text evidence="1">The sequence shown here is derived from an EMBL/GenBank/DDBJ whole genome shotgun (WGS) entry which is preliminary data.</text>
</comment>
<gene>
    <name evidence="1" type="ORF">HMPREF9460_04182</name>
</gene>
<accession>A0A096CAP0</accession>
<dbReference type="Proteomes" id="UP000029585">
    <property type="component" value="Unassembled WGS sequence"/>
</dbReference>
<dbReference type="AlphaFoldDB" id="A0A096CAP0"/>
<name>A0A096CAP0_FLAPL</name>
<evidence type="ECO:0000313" key="1">
    <source>
        <dbReference type="EMBL" id="KGF52007.1"/>
    </source>
</evidence>
<dbReference type="HOGENOM" id="CLU_2698125_0_0_9"/>
<sequence>MCKALSFVDACTEEHFAAMSRSSPPGFRRAGAPIFYLRGRTEFARHQGFASGKTLVRATRRGRLIHSLNEVCL</sequence>